<dbReference type="NCBIfam" id="TIGR00762">
    <property type="entry name" value="DegV"/>
    <property type="match status" value="1"/>
</dbReference>
<organism evidence="2 3">
    <name type="scientific">Philodulcilactobacillus myokoensis</name>
    <dbReference type="NCBI Taxonomy" id="2929573"/>
    <lineage>
        <taxon>Bacteria</taxon>
        <taxon>Bacillati</taxon>
        <taxon>Bacillota</taxon>
        <taxon>Bacilli</taxon>
        <taxon>Lactobacillales</taxon>
        <taxon>Lactobacillaceae</taxon>
        <taxon>Philodulcilactobacillus</taxon>
    </lineage>
</organism>
<sequence length="285" mass="31472">MSNKIRIATDSTAGLTDEEIKKYHIAIVPLSVVIDGTTYVERETISNDEFYQKMKNAKNLPKTSQPPLGKFLDTFNQLGKDGSSVISINIYSKLSGTYKTAQNAANLSSTDVTVVDSKTTDRALAFQVLEACHLASQGADVKTIVNHVKYVQDHTELFMGVLNLKNLVKGGRLNAVAGMITSLLNIKIVLSLKNGHFKILSKGRGEKSIRNFFNKKIFPKMKSTPHIQKIGISYVGETKLDDEVKNKIQEIIPNSHVLMRETVPIIATHAGIGAFALMYYNCPDK</sequence>
<dbReference type="AlphaFoldDB" id="A0A9W6ESK6"/>
<dbReference type="InterPro" id="IPR050270">
    <property type="entry name" value="DegV_domain_contain"/>
</dbReference>
<reference evidence="2" key="1">
    <citation type="submission" date="2022-07" db="EMBL/GenBank/DDBJ databases">
        <authorList>
            <person name="Kouya T."/>
            <person name="Ishiyama Y."/>
        </authorList>
    </citation>
    <scope>NUCLEOTIDE SEQUENCE</scope>
    <source>
        <strain evidence="2">WR16-4</strain>
    </source>
</reference>
<dbReference type="PROSITE" id="PS51482">
    <property type="entry name" value="DEGV"/>
    <property type="match status" value="1"/>
</dbReference>
<keyword evidence="1" id="KW-0446">Lipid-binding</keyword>
<dbReference type="InterPro" id="IPR043168">
    <property type="entry name" value="DegV_C"/>
</dbReference>
<proteinExistence type="predicted"/>
<keyword evidence="3" id="KW-1185">Reference proteome</keyword>
<dbReference type="Pfam" id="PF02645">
    <property type="entry name" value="DegV"/>
    <property type="match status" value="1"/>
</dbReference>
<evidence type="ECO:0000313" key="2">
    <source>
        <dbReference type="EMBL" id="GLB46880.1"/>
    </source>
</evidence>
<evidence type="ECO:0000256" key="1">
    <source>
        <dbReference type="ARBA" id="ARBA00023121"/>
    </source>
</evidence>
<dbReference type="InterPro" id="IPR003797">
    <property type="entry name" value="DegV"/>
</dbReference>
<accession>A0A9W6ESK6</accession>
<dbReference type="Proteomes" id="UP001144204">
    <property type="component" value="Unassembled WGS sequence"/>
</dbReference>
<dbReference type="Gene3D" id="3.30.1180.10">
    <property type="match status" value="1"/>
</dbReference>
<dbReference type="PANTHER" id="PTHR33434:SF8">
    <property type="entry name" value="DEGV DOMAIN-CONTAINING PROTEIN SPR1019"/>
    <property type="match status" value="1"/>
</dbReference>
<gene>
    <name evidence="2" type="ORF">WR164_08590</name>
</gene>
<dbReference type="RefSeq" id="WP_286136341.1">
    <property type="nucleotide sequence ID" value="NZ_BRPL01000002.1"/>
</dbReference>
<dbReference type="PANTHER" id="PTHR33434">
    <property type="entry name" value="DEGV DOMAIN-CONTAINING PROTEIN DR_1986-RELATED"/>
    <property type="match status" value="1"/>
</dbReference>
<dbReference type="Gene3D" id="3.40.50.10170">
    <property type="match status" value="1"/>
</dbReference>
<comment type="caution">
    <text evidence="2">The sequence shown here is derived from an EMBL/GenBank/DDBJ whole genome shotgun (WGS) entry which is preliminary data.</text>
</comment>
<dbReference type="SUPFAM" id="SSF82549">
    <property type="entry name" value="DAK1/DegV-like"/>
    <property type="match status" value="1"/>
</dbReference>
<name>A0A9W6ESK6_9LACO</name>
<dbReference type="EMBL" id="BRPL01000002">
    <property type="protein sequence ID" value="GLB46880.1"/>
    <property type="molecule type" value="Genomic_DNA"/>
</dbReference>
<reference evidence="2" key="2">
    <citation type="journal article" date="2023" name="PLoS ONE">
        <title>Philodulcilactobacillus myokoensis gen. nov., sp. nov., a fructophilic, acidophilic, and agar-phobic lactic acid bacterium isolated from fermented vegetable extracts.</title>
        <authorList>
            <person name="Kouya T."/>
            <person name="Ishiyama Y."/>
            <person name="Ohashi S."/>
            <person name="Kumakubo R."/>
            <person name="Yamazaki T."/>
            <person name="Otaki T."/>
        </authorList>
    </citation>
    <scope>NUCLEOTIDE SEQUENCE</scope>
    <source>
        <strain evidence="2">WR16-4</strain>
    </source>
</reference>
<dbReference type="GO" id="GO:0008289">
    <property type="term" value="F:lipid binding"/>
    <property type="evidence" value="ECO:0007669"/>
    <property type="project" value="UniProtKB-KW"/>
</dbReference>
<protein>
    <recommendedName>
        <fullName evidence="4">DegV family protein</fullName>
    </recommendedName>
</protein>
<evidence type="ECO:0008006" key="4">
    <source>
        <dbReference type="Google" id="ProtNLM"/>
    </source>
</evidence>
<evidence type="ECO:0000313" key="3">
    <source>
        <dbReference type="Proteomes" id="UP001144204"/>
    </source>
</evidence>